<sequence>MSDILASVSVVLGAEISGFKAAMADARKELKGLVQFSEGLKDIGTSLTTYVSAPLALLGTASVVASAKLESLKNGLQAIAQQELGKQGVTGLGAVGIAAQQTSERIKELQVIAKAPGLGLETAEQADIRLRAVGTSAQESAKEIKAFANAIATTGGGRTEFQTVTTQLAQMTAKGKVLAQDLRPIIEAAPAVAAALQTLYGTVDSEDISKALAKQGQSSEDFVAILTEELGKLPQVTGGLKAIYENDLDALLVSSAKIGDGIAKAFNLQDVGQKLGEEISAIGDAFAGLPEGVQQAIVVFAGLVAATGPVLVGLGTLGVALPAIKAGFASISSLVPVLSAGLSALVSPIGLVVVGLAALAAGAYYVATANERALDSYKAQAQETDNLVGTINPLLARYNELSAKTVLTTNEQTELTSIIKQLAAAVPGATTAIDEYGNATAISTGAVTEFTQALQAQKAAQAALNLPAASEKLEELGTKYKVLKRQADEFNKTGSIKVATFDSGGGALETFGAGSKAVLELQANLATANVEFLKQKQLVDELKGATNGLAEADDSLAGALMSVGLAGGRTSGILADLREQLKKVQEQRETETTVGAIKVDNAQILSLQKQIAELEGTGKKGADAIAKLRLELSRLTALDRLLGDLPNQLEVTERRVDALQKGLKTLVDAGVGTSSRAFQGFAVELANLSRQLDKVKGSGGTLEFKPASVKTLLPTTIGDTLPQDVARLLGDYAKQAKPFELPLAVKLNMKAILDAPKPFQILKTELENLGKGFREVDGAAQLGINFDVAGSKANILQNTIQNLLAQGFSPLDTGLQQLSAQFKQLVVDSQATQVVKAGVMDLAAGISTAFSDALSGTQSIGDSLLQTLLSTVGTIASELGGILLASGLGIEALKVSLANFTGVGAIAAGLGLLAIGGIAKGAAANLGKSAGSSASSSPTTSNYGQTSTQQTIKVIAEFRLRGQDLVAVGRSQTFRSKVTD</sequence>
<feature type="coiled-coil region" evidence="1">
    <location>
        <begin position="466"/>
        <end position="536"/>
    </location>
</feature>
<keyword evidence="1" id="KW-0175">Coiled coil</keyword>
<accession>A0A7K1TKH2</accession>
<feature type="transmembrane region" description="Helical" evidence="2">
    <location>
        <begin position="868"/>
        <end position="890"/>
    </location>
</feature>
<comment type="caution">
    <text evidence="4">The sequence shown here is derived from an EMBL/GenBank/DDBJ whole genome shotgun (WGS) entry which is preliminary data.</text>
</comment>
<dbReference type="RefSeq" id="WP_157569533.1">
    <property type="nucleotide sequence ID" value="NZ_WQKZ01000008.1"/>
</dbReference>
<protein>
    <submittedName>
        <fullName evidence="4">Tape measure protein</fullName>
    </submittedName>
</protein>
<dbReference type="EMBL" id="WQKZ01000008">
    <property type="protein sequence ID" value="MVN78918.1"/>
    <property type="molecule type" value="Genomic_DNA"/>
</dbReference>
<gene>
    <name evidence="4" type="ORF">GO988_21525</name>
</gene>
<keyword evidence="5" id="KW-1185">Reference proteome</keyword>
<feature type="transmembrane region" description="Helical" evidence="2">
    <location>
        <begin position="896"/>
        <end position="919"/>
    </location>
</feature>
<evidence type="ECO:0000313" key="5">
    <source>
        <dbReference type="Proteomes" id="UP000441336"/>
    </source>
</evidence>
<proteinExistence type="predicted"/>
<feature type="transmembrane region" description="Helical" evidence="2">
    <location>
        <begin position="344"/>
        <end position="367"/>
    </location>
</feature>
<reference evidence="4 5" key="1">
    <citation type="submission" date="2019-12" db="EMBL/GenBank/DDBJ databases">
        <title>Hymenobacter sp. HMF4947 Genome sequencing and assembly.</title>
        <authorList>
            <person name="Kang H."/>
            <person name="Cha I."/>
            <person name="Kim H."/>
            <person name="Joh K."/>
        </authorList>
    </citation>
    <scope>NUCLEOTIDE SEQUENCE [LARGE SCALE GENOMIC DNA]</scope>
    <source>
        <strain evidence="4 5">HMF4947</strain>
    </source>
</reference>
<keyword evidence="2" id="KW-1133">Transmembrane helix</keyword>
<feature type="transmembrane region" description="Helical" evidence="2">
    <location>
        <begin position="297"/>
        <end position="324"/>
    </location>
</feature>
<evidence type="ECO:0000256" key="1">
    <source>
        <dbReference type="SAM" id="Coils"/>
    </source>
</evidence>
<name>A0A7K1TKH2_9BACT</name>
<keyword evidence="2" id="KW-0812">Transmembrane</keyword>
<feature type="domain" description="Tape measure protein N-terminal" evidence="3">
    <location>
        <begin position="92"/>
        <end position="232"/>
    </location>
</feature>
<evidence type="ECO:0000256" key="2">
    <source>
        <dbReference type="SAM" id="Phobius"/>
    </source>
</evidence>
<evidence type="ECO:0000259" key="3">
    <source>
        <dbReference type="Pfam" id="PF20155"/>
    </source>
</evidence>
<organism evidence="4 5">
    <name type="scientific">Hymenobacter ginkgonis</name>
    <dbReference type="NCBI Taxonomy" id="2682976"/>
    <lineage>
        <taxon>Bacteria</taxon>
        <taxon>Pseudomonadati</taxon>
        <taxon>Bacteroidota</taxon>
        <taxon>Cytophagia</taxon>
        <taxon>Cytophagales</taxon>
        <taxon>Hymenobacteraceae</taxon>
        <taxon>Hymenobacter</taxon>
    </lineage>
</organism>
<dbReference type="NCBIfam" id="TIGR02675">
    <property type="entry name" value="tape_meas_nterm"/>
    <property type="match status" value="1"/>
</dbReference>
<dbReference type="Proteomes" id="UP000441336">
    <property type="component" value="Unassembled WGS sequence"/>
</dbReference>
<dbReference type="AlphaFoldDB" id="A0A7K1TKH2"/>
<dbReference type="InterPro" id="IPR013491">
    <property type="entry name" value="Tape_meas_N"/>
</dbReference>
<dbReference type="Pfam" id="PF20155">
    <property type="entry name" value="TMP_3"/>
    <property type="match status" value="1"/>
</dbReference>
<evidence type="ECO:0000313" key="4">
    <source>
        <dbReference type="EMBL" id="MVN78918.1"/>
    </source>
</evidence>
<keyword evidence="2" id="KW-0472">Membrane</keyword>